<evidence type="ECO:0000313" key="1">
    <source>
        <dbReference type="EMBL" id="KUM49830.1"/>
    </source>
</evidence>
<name>A0A101M2U3_PICGL</name>
<keyword evidence="1" id="KW-0496">Mitochondrion</keyword>
<accession>A0A101M2U3</accession>
<comment type="caution">
    <text evidence="1">The sequence shown here is derived from an EMBL/GenBank/DDBJ whole genome shotgun (WGS) entry which is preliminary data.</text>
</comment>
<dbReference type="AlphaFoldDB" id="A0A101M2U3"/>
<organism evidence="1">
    <name type="scientific">Picea glauca</name>
    <name type="common">White spruce</name>
    <name type="synonym">Pinus glauca</name>
    <dbReference type="NCBI Taxonomy" id="3330"/>
    <lineage>
        <taxon>Eukaryota</taxon>
        <taxon>Viridiplantae</taxon>
        <taxon>Streptophyta</taxon>
        <taxon>Embryophyta</taxon>
        <taxon>Tracheophyta</taxon>
        <taxon>Spermatophyta</taxon>
        <taxon>Pinopsida</taxon>
        <taxon>Pinidae</taxon>
        <taxon>Conifers I</taxon>
        <taxon>Pinales</taxon>
        <taxon>Pinaceae</taxon>
        <taxon>Picea</taxon>
    </lineage>
</organism>
<gene>
    <name evidence="1" type="ORF">ABT39_MTgene3057</name>
</gene>
<dbReference type="EMBL" id="LKAM01000002">
    <property type="protein sequence ID" value="KUM49830.1"/>
    <property type="molecule type" value="Genomic_DNA"/>
</dbReference>
<sequence length="42" mass="4828">MDLLNIHPLLELYMQLLVVLSWELGLAHPFQGKSLLESQHPC</sequence>
<geneLocation type="mitochondrion" evidence="1"/>
<reference evidence="1" key="1">
    <citation type="journal article" date="2015" name="Genome Biol. Evol.">
        <title>Organellar Genomes of White Spruce (Picea glauca): Assembly and Annotation.</title>
        <authorList>
            <person name="Jackman S.D."/>
            <person name="Warren R.L."/>
            <person name="Gibb E.A."/>
            <person name="Vandervalk B.P."/>
            <person name="Mohamadi H."/>
            <person name="Chu J."/>
            <person name="Raymond A."/>
            <person name="Pleasance S."/>
            <person name="Coope R."/>
            <person name="Wildung M.R."/>
            <person name="Ritland C.E."/>
            <person name="Bousquet J."/>
            <person name="Jones S.J."/>
            <person name="Bohlmann J."/>
            <person name="Birol I."/>
        </authorList>
    </citation>
    <scope>NUCLEOTIDE SEQUENCE [LARGE SCALE GENOMIC DNA]</scope>
    <source>
        <tissue evidence="1">Flushing bud</tissue>
    </source>
</reference>
<proteinExistence type="predicted"/>
<protein>
    <submittedName>
        <fullName evidence="1">Uncharacterized protein</fullName>
    </submittedName>
</protein>